<dbReference type="SUPFAM" id="SSF64268">
    <property type="entry name" value="PX domain"/>
    <property type="match status" value="1"/>
</dbReference>
<name>A0ABR1FQV9_AURAN</name>
<protein>
    <submittedName>
        <fullName evidence="3">Histidine phosphatase</fullName>
    </submittedName>
</protein>
<evidence type="ECO:0000313" key="4">
    <source>
        <dbReference type="Proteomes" id="UP001363151"/>
    </source>
</evidence>
<accession>A0ABR1FQV9</accession>
<feature type="domain" description="PX" evidence="2">
    <location>
        <begin position="122"/>
        <end position="255"/>
    </location>
</feature>
<sequence>MVSIFSGEVNRTWRFCDGGGQHHEVSLYHHPLTGARAALVDHEELEGSLGTSSVFHGSTTTIPFACGGCRGAIHIQRSAFFGFSYACSADGVSVPEATSATADPRRAPGHAGRSGPALRVNSCRVLAHVTTRDHASPSAPIVWYLIETHASKGDEVATTRVHRRFRDFADLDEAITGALAGHHVRNSVPRLPLKKLKLFQDHNDAAFLEARRRDLDGYVAKLVHVPHVWATPPAAPFVGVANNVREYSVVFPERTLGFTLGKSSGAESRENDFPAFVASCRPPDCPVDIRIGDLLSKISGRCVNAIKHSQRPIMLHFLATLGSVPSDPLLRAPGGQAPSGLAPATPDPFAGDFDDNPFAGSL</sequence>
<evidence type="ECO:0000259" key="2">
    <source>
        <dbReference type="PROSITE" id="PS50195"/>
    </source>
</evidence>
<dbReference type="Gene3D" id="3.30.1520.10">
    <property type="entry name" value="Phox-like domain"/>
    <property type="match status" value="1"/>
</dbReference>
<evidence type="ECO:0000313" key="3">
    <source>
        <dbReference type="EMBL" id="KAK7235954.1"/>
    </source>
</evidence>
<dbReference type="CDD" id="cd06093">
    <property type="entry name" value="PX_domain"/>
    <property type="match status" value="1"/>
</dbReference>
<evidence type="ECO:0000256" key="1">
    <source>
        <dbReference type="SAM" id="MobiDB-lite"/>
    </source>
</evidence>
<feature type="region of interest" description="Disordered" evidence="1">
    <location>
        <begin position="329"/>
        <end position="362"/>
    </location>
</feature>
<comment type="caution">
    <text evidence="3">The sequence shown here is derived from an EMBL/GenBank/DDBJ whole genome shotgun (WGS) entry which is preliminary data.</text>
</comment>
<dbReference type="InterPro" id="IPR036871">
    <property type="entry name" value="PX_dom_sf"/>
</dbReference>
<gene>
    <name evidence="3" type="ORF">SO694_00065199</name>
</gene>
<dbReference type="EMBL" id="JBBJCI010000288">
    <property type="protein sequence ID" value="KAK7235954.1"/>
    <property type="molecule type" value="Genomic_DNA"/>
</dbReference>
<keyword evidence="4" id="KW-1185">Reference proteome</keyword>
<dbReference type="InterPro" id="IPR001683">
    <property type="entry name" value="PX_dom"/>
</dbReference>
<proteinExistence type="predicted"/>
<reference evidence="3 4" key="1">
    <citation type="submission" date="2024-03" db="EMBL/GenBank/DDBJ databases">
        <title>Aureococcus anophagefferens CCMP1851 and Kratosvirus quantuckense: Draft genome of a second virus-susceptible host strain in the model system.</title>
        <authorList>
            <person name="Chase E."/>
            <person name="Truchon A.R."/>
            <person name="Schepens W."/>
            <person name="Wilhelm S.W."/>
        </authorList>
    </citation>
    <scope>NUCLEOTIDE SEQUENCE [LARGE SCALE GENOMIC DNA]</scope>
    <source>
        <strain evidence="3 4">CCMP1851</strain>
    </source>
</reference>
<organism evidence="3 4">
    <name type="scientific">Aureococcus anophagefferens</name>
    <name type="common">Harmful bloom alga</name>
    <dbReference type="NCBI Taxonomy" id="44056"/>
    <lineage>
        <taxon>Eukaryota</taxon>
        <taxon>Sar</taxon>
        <taxon>Stramenopiles</taxon>
        <taxon>Ochrophyta</taxon>
        <taxon>Pelagophyceae</taxon>
        <taxon>Pelagomonadales</taxon>
        <taxon>Pelagomonadaceae</taxon>
        <taxon>Aureococcus</taxon>
    </lineage>
</organism>
<dbReference type="PROSITE" id="PS50195">
    <property type="entry name" value="PX"/>
    <property type="match status" value="1"/>
</dbReference>
<dbReference type="Proteomes" id="UP001363151">
    <property type="component" value="Unassembled WGS sequence"/>
</dbReference>
<dbReference type="Pfam" id="PF00787">
    <property type="entry name" value="PX"/>
    <property type="match status" value="1"/>
</dbReference>